<dbReference type="Proteomes" id="UP000176228">
    <property type="component" value="Unassembled WGS sequence"/>
</dbReference>
<dbReference type="PROSITE" id="PS51257">
    <property type="entry name" value="PROKAR_LIPOPROTEIN"/>
    <property type="match status" value="1"/>
</dbReference>
<organism evidence="1 2">
    <name type="scientific">Candidatus Gottesmanbacteria bacterium RIFCSPLOWO2_01_FULL_42_22</name>
    <dbReference type="NCBI Taxonomy" id="1798391"/>
    <lineage>
        <taxon>Bacteria</taxon>
        <taxon>Candidatus Gottesmaniibacteriota</taxon>
    </lineage>
</organism>
<name>A0A1F6BDI5_9BACT</name>
<proteinExistence type="predicted"/>
<accession>A0A1F6BDI5</accession>
<dbReference type="EMBL" id="MFJU01000028">
    <property type="protein sequence ID" value="OGG35006.1"/>
    <property type="molecule type" value="Genomic_DNA"/>
</dbReference>
<evidence type="ECO:0008006" key="3">
    <source>
        <dbReference type="Google" id="ProtNLM"/>
    </source>
</evidence>
<reference evidence="1 2" key="1">
    <citation type="journal article" date="2016" name="Nat. Commun.">
        <title>Thousands of microbial genomes shed light on interconnected biogeochemical processes in an aquifer system.</title>
        <authorList>
            <person name="Anantharaman K."/>
            <person name="Brown C.T."/>
            <person name="Hug L.A."/>
            <person name="Sharon I."/>
            <person name="Castelle C.J."/>
            <person name="Probst A.J."/>
            <person name="Thomas B.C."/>
            <person name="Singh A."/>
            <person name="Wilkins M.J."/>
            <person name="Karaoz U."/>
            <person name="Brodie E.L."/>
            <person name="Williams K.H."/>
            <person name="Hubbard S.S."/>
            <person name="Banfield J.F."/>
        </authorList>
    </citation>
    <scope>NUCLEOTIDE SEQUENCE [LARGE SCALE GENOMIC DNA]</scope>
</reference>
<comment type="caution">
    <text evidence="1">The sequence shown here is derived from an EMBL/GenBank/DDBJ whole genome shotgun (WGS) entry which is preliminary data.</text>
</comment>
<gene>
    <name evidence="1" type="ORF">A2968_00015</name>
</gene>
<evidence type="ECO:0000313" key="2">
    <source>
        <dbReference type="Proteomes" id="UP000176228"/>
    </source>
</evidence>
<protein>
    <recommendedName>
        <fullName evidence="3">Lipoprotein</fullName>
    </recommendedName>
</protein>
<sequence>MEAKMRNKAFFVLVVVSTLLTGCLTSRVSEGTGSLCPSWAGYNAKCDVKIYKDFSPIGNVDLSVYEKVRITAVGGEILIDNGNNITVRDDYGEVIDYVSQRLPAGSYIIERTDKSTPASFTLTNPHEEENYGSINIIAEFVKPVQ</sequence>
<dbReference type="AlphaFoldDB" id="A0A1F6BDI5"/>
<evidence type="ECO:0000313" key="1">
    <source>
        <dbReference type="EMBL" id="OGG35006.1"/>
    </source>
</evidence>